<dbReference type="Pfam" id="PF10589">
    <property type="entry name" value="NADH_4Fe-4S"/>
    <property type="match status" value="1"/>
</dbReference>
<sequence length="942" mass="103299">QLTANDVEEIVREHFLKGRIVEKHLFKSEIAEKIIKEKQHIPFFQKQLKVVLKNCGNIDPEKIEEYIGSGGYEALGKVLSEMTSEEVIQEIKDSGLRGRGGAGFPTGKKWEFVYKAESKEKFVICNADEGDPGAFMDRAVLEGDPHTVIEGMSIAAYAVGAEKGYIYVRAEYPLAIKRLEIALRQARKYNLLGKNILEKGFNFDIELRMGAGAFVCGEETALIASIEGKRGMPRPRPPFPATSGLWGKPTLINNVETLANIRHIILKGAKWFNSIGTEKSKGTKVFALSGKVRNTGLVEVPMGTTIGELVFDIGGGIPGGKKFKAVQTGGPSGGCIPVQYLNTPISYESLTELGAIMGSGGVIVLDEDTCIVNLARFFIEFTASESCGKCVPCRIGLKQMLNLLDKIVQGKATMEDLNLLEYLARSIKKTALCGLGQTAPNPILSTLRHFRDEYEAHILEKRCPAAVCAALFISPCQTACPAGVDVPAYITHIANGDFEKAFYVHMQNNPLPGICGRVCYAFCESKCRRAQTDEPVAIRDLKRFMADYAMEKGLSIPPPENPKKEKIAIIGSGPAGLSCGFYLTRLGYVPEIYEALPLPGGTMTSAIPEYRLPRKILYYDIERIKKAGVKINLSSPVKNLDDLLEMGYKAIFIATGAIEGQELKITGKNIKGVMMGVDFLRNIFLDGFNKKIEGDVVVIGGGNSAIDSARSALRLGAKKVTIVYRRMKTDMPATKEEIEDALREGINILDMTLPVEIVGNGYVEGIKCVKMQPGEFDSSGRRRPVSVDGSDFLMKANMVIISIGQKPNLDFLKGEEIKINKRGFIEVNPLTMATNQKGVFAGGDVVTGSATVIQAVGAGRKAAIAIDKYLGGEGVIIPKGREVVKTNYDEAEYLKEKARQIPPVLPLEERRQGFEEVRLRFNPEQAIEEARRCLHCDREEEE</sequence>
<accession>A0A662D3D7</accession>
<dbReference type="EMBL" id="QMPY01000106">
    <property type="protein sequence ID" value="RLE07281.1"/>
    <property type="molecule type" value="Genomic_DNA"/>
</dbReference>
<comment type="caution">
    <text evidence="7">The sequence shown here is derived from an EMBL/GenBank/DDBJ whole genome shotgun (WGS) entry which is preliminary data.</text>
</comment>
<dbReference type="Gene3D" id="3.40.50.11540">
    <property type="entry name" value="NADH-ubiquinone oxidoreductase 51kDa subunit"/>
    <property type="match status" value="1"/>
</dbReference>
<gene>
    <name evidence="7" type="ORF">DRZ78_03230</name>
</gene>
<dbReference type="GO" id="GO:0046872">
    <property type="term" value="F:metal ion binding"/>
    <property type="evidence" value="ECO:0007669"/>
    <property type="project" value="UniProtKB-KW"/>
</dbReference>
<evidence type="ECO:0000256" key="5">
    <source>
        <dbReference type="ARBA" id="ARBA00023014"/>
    </source>
</evidence>
<dbReference type="PANTHER" id="PTHR43578:SF3">
    <property type="entry name" value="NADH-QUINONE OXIDOREDUCTASE SUBUNIT F"/>
    <property type="match status" value="1"/>
</dbReference>
<dbReference type="PRINTS" id="PR00368">
    <property type="entry name" value="FADPNR"/>
</dbReference>
<dbReference type="GO" id="GO:0051539">
    <property type="term" value="F:4 iron, 4 sulfur cluster binding"/>
    <property type="evidence" value="ECO:0007669"/>
    <property type="project" value="UniProtKB-KW"/>
</dbReference>
<evidence type="ECO:0000256" key="4">
    <source>
        <dbReference type="ARBA" id="ARBA00023004"/>
    </source>
</evidence>
<dbReference type="InterPro" id="IPR011538">
    <property type="entry name" value="Nuo51_FMN-bd"/>
</dbReference>
<dbReference type="Pfam" id="PF14691">
    <property type="entry name" value="Fer4_20"/>
    <property type="match status" value="1"/>
</dbReference>
<dbReference type="Pfam" id="PF01512">
    <property type="entry name" value="Complex1_51K"/>
    <property type="match status" value="1"/>
</dbReference>
<dbReference type="AlphaFoldDB" id="A0A662D3D7"/>
<protein>
    <submittedName>
        <fullName evidence="7">NADH-quinone oxidoreductase subunit NuoF</fullName>
    </submittedName>
</protein>
<evidence type="ECO:0000256" key="2">
    <source>
        <dbReference type="ARBA" id="ARBA00022485"/>
    </source>
</evidence>
<dbReference type="PANTHER" id="PTHR43578">
    <property type="entry name" value="NADH-QUINONE OXIDOREDUCTASE SUBUNIT F"/>
    <property type="match status" value="1"/>
</dbReference>
<dbReference type="Gene3D" id="3.50.50.60">
    <property type="entry name" value="FAD/NAD(P)-binding domain"/>
    <property type="match status" value="2"/>
</dbReference>
<dbReference type="SUPFAM" id="SSF51971">
    <property type="entry name" value="Nucleotide-binding domain"/>
    <property type="match status" value="2"/>
</dbReference>
<feature type="domain" description="NADH-ubiquinone oxidoreductase 51kDa subunit iron-sulphur binding" evidence="6">
    <location>
        <begin position="372"/>
        <end position="417"/>
    </location>
</feature>
<dbReference type="SUPFAM" id="SSF142984">
    <property type="entry name" value="Nqo1 middle domain-like"/>
    <property type="match status" value="1"/>
</dbReference>
<dbReference type="GO" id="GO:0016491">
    <property type="term" value="F:oxidoreductase activity"/>
    <property type="evidence" value="ECO:0007669"/>
    <property type="project" value="InterPro"/>
</dbReference>
<dbReference type="InterPro" id="IPR019575">
    <property type="entry name" value="Nuop51_4Fe4S-bd"/>
</dbReference>
<dbReference type="PROSITE" id="PS00645">
    <property type="entry name" value="COMPLEX1_51K_2"/>
    <property type="match status" value="1"/>
</dbReference>
<dbReference type="PRINTS" id="PR00469">
    <property type="entry name" value="PNDRDTASEII"/>
</dbReference>
<dbReference type="SUPFAM" id="SSF140490">
    <property type="entry name" value="Nqo1C-terminal domain-like"/>
    <property type="match status" value="1"/>
</dbReference>
<name>A0A662D3D7_UNCAE</name>
<dbReference type="InterPro" id="IPR009051">
    <property type="entry name" value="Helical_ferredxn"/>
</dbReference>
<evidence type="ECO:0000259" key="6">
    <source>
        <dbReference type="SMART" id="SM00928"/>
    </source>
</evidence>
<dbReference type="InterPro" id="IPR028261">
    <property type="entry name" value="DPD_II"/>
</dbReference>
<keyword evidence="2" id="KW-0004">4Fe-4S</keyword>
<dbReference type="SMART" id="SM00928">
    <property type="entry name" value="NADH_4Fe-4S"/>
    <property type="match status" value="1"/>
</dbReference>
<dbReference type="Pfam" id="PF07992">
    <property type="entry name" value="Pyr_redox_2"/>
    <property type="match status" value="1"/>
</dbReference>
<dbReference type="Gene3D" id="6.10.250.1450">
    <property type="match status" value="1"/>
</dbReference>
<dbReference type="InterPro" id="IPR023753">
    <property type="entry name" value="FAD/NAD-binding_dom"/>
</dbReference>
<dbReference type="Gene3D" id="3.10.20.600">
    <property type="match status" value="1"/>
</dbReference>
<dbReference type="SUPFAM" id="SSF46548">
    <property type="entry name" value="alpha-helical ferredoxin"/>
    <property type="match status" value="2"/>
</dbReference>
<dbReference type="FunFam" id="1.20.1440.230:FF:000001">
    <property type="entry name" value="Mitochondrial NADH dehydrogenase flavoprotein 1"/>
    <property type="match status" value="1"/>
</dbReference>
<organism evidence="7 8">
    <name type="scientific">Aerophobetes bacterium</name>
    <dbReference type="NCBI Taxonomy" id="2030807"/>
    <lineage>
        <taxon>Bacteria</taxon>
        <taxon>Candidatus Aerophobota</taxon>
    </lineage>
</organism>
<evidence type="ECO:0000313" key="8">
    <source>
        <dbReference type="Proteomes" id="UP000277457"/>
    </source>
</evidence>
<keyword evidence="5" id="KW-0411">Iron-sulfur</keyword>
<evidence type="ECO:0000256" key="1">
    <source>
        <dbReference type="ARBA" id="ARBA00007523"/>
    </source>
</evidence>
<dbReference type="Gene3D" id="1.10.1060.10">
    <property type="entry name" value="Alpha-helical ferredoxin"/>
    <property type="match status" value="1"/>
</dbReference>
<keyword evidence="4" id="KW-0408">Iron</keyword>
<dbReference type="InterPro" id="IPR036188">
    <property type="entry name" value="FAD/NAD-bd_sf"/>
</dbReference>
<dbReference type="SUPFAM" id="SSF142019">
    <property type="entry name" value="Nqo1 FMN-binding domain-like"/>
    <property type="match status" value="1"/>
</dbReference>
<reference evidence="7 8" key="1">
    <citation type="submission" date="2018-06" db="EMBL/GenBank/DDBJ databases">
        <title>Extensive metabolic versatility and redundancy in microbially diverse, dynamic hydrothermal sediments.</title>
        <authorList>
            <person name="Dombrowski N."/>
            <person name="Teske A."/>
            <person name="Baker B.J."/>
        </authorList>
    </citation>
    <scope>NUCLEOTIDE SEQUENCE [LARGE SCALE GENOMIC DNA]</scope>
    <source>
        <strain evidence="7">B7_G13</strain>
    </source>
</reference>
<dbReference type="GO" id="GO:0010181">
    <property type="term" value="F:FMN binding"/>
    <property type="evidence" value="ECO:0007669"/>
    <property type="project" value="InterPro"/>
</dbReference>
<keyword evidence="3" id="KW-0479">Metal-binding</keyword>
<evidence type="ECO:0000256" key="3">
    <source>
        <dbReference type="ARBA" id="ARBA00022723"/>
    </source>
</evidence>
<proteinExistence type="inferred from homology"/>
<feature type="non-terminal residue" evidence="7">
    <location>
        <position position="1"/>
    </location>
</feature>
<dbReference type="GO" id="GO:0008137">
    <property type="term" value="F:NADH dehydrogenase (ubiquinone) activity"/>
    <property type="evidence" value="ECO:0007669"/>
    <property type="project" value="InterPro"/>
</dbReference>
<evidence type="ECO:0000313" key="7">
    <source>
        <dbReference type="EMBL" id="RLE07281.1"/>
    </source>
</evidence>
<dbReference type="InterPro" id="IPR001949">
    <property type="entry name" value="NADH-UbQ_OxRdtase_51kDa_CS"/>
</dbReference>
<dbReference type="Proteomes" id="UP000277457">
    <property type="component" value="Unassembled WGS sequence"/>
</dbReference>
<dbReference type="FunFam" id="3.40.50.11540:FF:000001">
    <property type="entry name" value="NADH dehydrogenase [ubiquinone] flavoprotein 1, mitochondrial"/>
    <property type="match status" value="1"/>
</dbReference>
<dbReference type="InterPro" id="IPR037207">
    <property type="entry name" value="Nuop51_4Fe4S-bd_sf"/>
</dbReference>
<dbReference type="NCBIfam" id="NF010120">
    <property type="entry name" value="PRK13596.1"/>
    <property type="match status" value="1"/>
</dbReference>
<comment type="similarity">
    <text evidence="1">Belongs to the complex I 51 kDa subunit family.</text>
</comment>
<dbReference type="InterPro" id="IPR037225">
    <property type="entry name" value="Nuo51_FMN-bd_sf"/>
</dbReference>